<dbReference type="PANTHER" id="PTHR47234">
    <property type="match status" value="1"/>
</dbReference>
<proteinExistence type="inferred from homology"/>
<comment type="subcellular location">
    <subcellularLocation>
        <location evidence="1 4">Cell outer membrane</location>
    </subcellularLocation>
</comment>
<dbReference type="Gene3D" id="2.170.130.10">
    <property type="entry name" value="TonB-dependent receptor, plug domain"/>
    <property type="match status" value="1"/>
</dbReference>
<feature type="chain" id="PRO_5045050302" evidence="5">
    <location>
        <begin position="27"/>
        <end position="993"/>
    </location>
</feature>
<evidence type="ECO:0000256" key="5">
    <source>
        <dbReference type="SAM" id="SignalP"/>
    </source>
</evidence>
<dbReference type="EMBL" id="JAIGNQ010000004">
    <property type="protein sequence ID" value="MBX7489651.1"/>
    <property type="molecule type" value="Genomic_DNA"/>
</dbReference>
<dbReference type="InterPro" id="IPR012910">
    <property type="entry name" value="Plug_dom"/>
</dbReference>
<comment type="caution">
    <text evidence="8">The sequence shown here is derived from an EMBL/GenBank/DDBJ whole genome shotgun (WGS) entry which is preliminary data.</text>
</comment>
<dbReference type="Pfam" id="PF00593">
    <property type="entry name" value="TonB_dep_Rec_b-barrel"/>
    <property type="match status" value="1"/>
</dbReference>
<evidence type="ECO:0000259" key="6">
    <source>
        <dbReference type="Pfam" id="PF00593"/>
    </source>
</evidence>
<keyword evidence="3" id="KW-0998">Cell outer membrane</keyword>
<keyword evidence="8" id="KW-0675">Receptor</keyword>
<gene>
    <name evidence="8" type="ORF">K3177_14110</name>
</gene>
<keyword evidence="2 4" id="KW-0472">Membrane</keyword>
<evidence type="ECO:0000256" key="1">
    <source>
        <dbReference type="ARBA" id="ARBA00004442"/>
    </source>
</evidence>
<keyword evidence="5" id="KW-0732">Signal</keyword>
<dbReference type="Gene3D" id="2.40.170.20">
    <property type="entry name" value="TonB-dependent receptor, beta-barrel domain"/>
    <property type="match status" value="1"/>
</dbReference>
<dbReference type="InterPro" id="IPR000531">
    <property type="entry name" value="Beta-barrel_TonB"/>
</dbReference>
<keyword evidence="9" id="KW-1185">Reference proteome</keyword>
<keyword evidence="4" id="KW-0798">TonB box</keyword>
<dbReference type="Pfam" id="PF07715">
    <property type="entry name" value="Plug"/>
    <property type="match status" value="1"/>
</dbReference>
<dbReference type="InterPro" id="IPR036942">
    <property type="entry name" value="Beta-barrel_TonB_sf"/>
</dbReference>
<dbReference type="SUPFAM" id="SSF56935">
    <property type="entry name" value="Porins"/>
    <property type="match status" value="1"/>
</dbReference>
<evidence type="ECO:0000256" key="4">
    <source>
        <dbReference type="RuleBase" id="RU003357"/>
    </source>
</evidence>
<evidence type="ECO:0000256" key="2">
    <source>
        <dbReference type="ARBA" id="ARBA00023136"/>
    </source>
</evidence>
<feature type="domain" description="TonB-dependent receptor plug" evidence="7">
    <location>
        <begin position="64"/>
        <end position="172"/>
    </location>
</feature>
<name>A0ABS7JJ89_9SPHN</name>
<organism evidence="8 9">
    <name type="scientific">Qipengyuania pacifica</name>
    <dbReference type="NCBI Taxonomy" id="2860199"/>
    <lineage>
        <taxon>Bacteria</taxon>
        <taxon>Pseudomonadati</taxon>
        <taxon>Pseudomonadota</taxon>
        <taxon>Alphaproteobacteria</taxon>
        <taxon>Sphingomonadales</taxon>
        <taxon>Erythrobacteraceae</taxon>
        <taxon>Qipengyuania</taxon>
    </lineage>
</organism>
<accession>A0ABS7JJ89</accession>
<feature type="signal peptide" evidence="5">
    <location>
        <begin position="1"/>
        <end position="26"/>
    </location>
</feature>
<dbReference type="Proteomes" id="UP000776651">
    <property type="component" value="Unassembled WGS sequence"/>
</dbReference>
<evidence type="ECO:0000313" key="8">
    <source>
        <dbReference type="EMBL" id="MBX7489651.1"/>
    </source>
</evidence>
<comment type="similarity">
    <text evidence="4">Belongs to the TonB-dependent receptor family.</text>
</comment>
<feature type="domain" description="TonB-dependent receptor-like beta-barrel" evidence="6">
    <location>
        <begin position="388"/>
        <end position="959"/>
    </location>
</feature>
<reference evidence="8 9" key="1">
    <citation type="submission" date="2021-08" db="EMBL/GenBank/DDBJ databases">
        <title>Comparative Genomics Analysis of the Genus Qipengyuania Reveals Extensive Genetic Diversity and Metabolic Versatility, Including the Description of Fifteen Novel Species.</title>
        <authorList>
            <person name="Liu Y."/>
        </authorList>
    </citation>
    <scope>NUCLEOTIDE SEQUENCE [LARGE SCALE GENOMIC DNA]</scope>
    <source>
        <strain evidence="8 9">GH25</strain>
    </source>
</reference>
<evidence type="ECO:0000313" key="9">
    <source>
        <dbReference type="Proteomes" id="UP000776651"/>
    </source>
</evidence>
<sequence>MNRKTRYLLGTTLAVPALLAANVVSAQDAAAPAEADQPAATQDASTIVVTGSFIRGTSEEGVLPVDVFGVDELSQRGIDSPLEFIKTLPSVGPVLGDSNQYAAGGSQGVGSINLRSLGRERTLVLMNGQRFFPEPGDGAADTNLIPMFALQRVEVLKDGAASTYGSDAIAGVANFITRTNFEGVEVAGNWQFVDGSDDNYQASILVGKNFGSANIMVGAGYQHRSELPATERDFTQRPYEVNPSGWSPLNNPGVYLPQTATGISLAQPGIDGNLLDACNSLGGIEVPISSFQTCRYSYIPFVNLIEKEDRYQVFGQLTVDLSDTLSFRADALYSHTELPELGYSPSYPVTQSPRGPGTSSRFIVPRSNPNYQNFIDTTFGPGSLPDLASAYSVIVLWRPFGSGGNPLDPRGAGEGGAFNDAWRISGGFEKELSDNMRVNLNGLFLRSNRTAYSMDFVSDRLQRALNGLGGPNCNTLTPGTNGCQYWNPFISQSPGNAALGLNNPAYVPGSENSEELINWVRQKNGTNGFEELWTADLVVSGETQIGGMDVGYAFGGQHRQSTFVSQPINRFSDPDAYPCAVDGDRSCLDDPTDNLVPVGAFSFLGNYPSANLTQSINALFAEVKVNPTPDIELVGAVRFEDYGNPVGSTINPKFSARVQATDFLAFRGSIGTTFRGPLPGDLSPSGASFVTGINAINNEYRATDSGGNPDLDPETALTYNIGAVLSAGDLTFSVDFWTYEFEGQFADLPFQQIANAVAPGTSGTQLVDCSSPFTQYITFQGGQCTQGVTIARDIARIRTQTVNGPDVTTRGLDFTLNYQRYFGDVVFNFGANATYVLEYKFDAFEFNGLQFDNGYEASGWANYGRDPGTVSKWRGNAFASLGFEPVTLTYNVNYISGVDDNRCYNRDTGELIDPCAVTEFGGTNFGRRIGSFMQHDLLASVELDLGGLDVTLNGGIENVFDRDPAGARLEYGYDPFIGSAIGRTFRLGTKVRF</sequence>
<dbReference type="RefSeq" id="WP_221598746.1">
    <property type="nucleotide sequence ID" value="NZ_JAIGNQ010000004.1"/>
</dbReference>
<evidence type="ECO:0000256" key="3">
    <source>
        <dbReference type="ARBA" id="ARBA00023237"/>
    </source>
</evidence>
<dbReference type="InterPro" id="IPR037066">
    <property type="entry name" value="Plug_dom_sf"/>
</dbReference>
<dbReference type="PANTHER" id="PTHR47234:SF2">
    <property type="entry name" value="TONB-DEPENDENT RECEPTOR"/>
    <property type="match status" value="1"/>
</dbReference>
<evidence type="ECO:0000259" key="7">
    <source>
        <dbReference type="Pfam" id="PF07715"/>
    </source>
</evidence>
<protein>
    <submittedName>
        <fullName evidence="8">TonB-dependent receptor</fullName>
    </submittedName>
</protein>